<name>A0A0A5HPB1_9BACI</name>
<feature type="domain" description="Competence protein CoiA-like N-terminal" evidence="2">
    <location>
        <begin position="15"/>
        <end position="61"/>
    </location>
</feature>
<comment type="caution">
    <text evidence="4">The sequence shown here is derived from an EMBL/GenBank/DDBJ whole genome shotgun (WGS) entry which is preliminary data.</text>
</comment>
<dbReference type="InterPro" id="IPR057253">
    <property type="entry name" value="CoiA-like_N"/>
</dbReference>
<dbReference type="RefSeq" id="WP_027448027.1">
    <property type="nucleotide sequence ID" value="NZ_AVPF01000040.1"/>
</dbReference>
<dbReference type="Proteomes" id="UP000030403">
    <property type="component" value="Unassembled WGS sequence"/>
</dbReference>
<dbReference type="STRING" id="1385511.GCA_000425225_00569"/>
<sequence length="387" mass="45123">MLRALDKHGQSILLYSQSKKHIELMRDNSYFCPSCREKVMIKAGPRMLPHYAHRPGSDCSVAKGGEGPYHELGKLQLFSWLKHQGYEVELESYIPSIQQRPDILVKAKGKWIAIEYQCCRISSEIIEKRTAGYRNEEIIPLWILGGNLLNRKKPQTLWLSPFEQLFFHQFHDQYPPSLFFYCSNARQFAVFQNPYLISTTQMLGSLSFLQASQSNLSSLITPKRNMTPSFLCTYWLREKQKLRKSPVGHSKNPNDIQFRQWMYINRLHPSTLPAYAHLPVQSQFSLSPMPFVWQTRWLVDQLHPVQVGDSISITSKQLSSQQKSFPLIHYTFEPLKEYADLLCTLGVLEFQQEGRYKKLNEIPFPTNVPEALRQDREVMEKLSETFE</sequence>
<dbReference type="Pfam" id="PF06054">
    <property type="entry name" value="CoiA_nuc"/>
    <property type="match status" value="1"/>
</dbReference>
<evidence type="ECO:0000313" key="4">
    <source>
        <dbReference type="EMBL" id="KGX85452.1"/>
    </source>
</evidence>
<feature type="domain" description="Competence protein CoiA C-terminal" evidence="3">
    <location>
        <begin position="235"/>
        <end position="371"/>
    </location>
</feature>
<dbReference type="Pfam" id="PF25164">
    <property type="entry name" value="CoiA_N"/>
    <property type="match status" value="1"/>
</dbReference>
<dbReference type="Pfam" id="PF25166">
    <property type="entry name" value="CoiA_C"/>
    <property type="match status" value="1"/>
</dbReference>
<dbReference type="InterPro" id="IPR010330">
    <property type="entry name" value="CoiA_nuc"/>
</dbReference>
<gene>
    <name evidence="4" type="ORF">N783_14765</name>
</gene>
<protein>
    <recommendedName>
        <fullName evidence="6">Competence protein CoiA</fullName>
    </recommendedName>
</protein>
<evidence type="ECO:0000259" key="2">
    <source>
        <dbReference type="Pfam" id="PF25164"/>
    </source>
</evidence>
<dbReference type="PIRSF" id="PIRSF007487">
    <property type="entry name" value="Competence-induced_CoiA_bac"/>
    <property type="match status" value="1"/>
</dbReference>
<feature type="domain" description="Competence protein CoiA nuclease-like" evidence="1">
    <location>
        <begin position="66"/>
        <end position="223"/>
    </location>
</feature>
<keyword evidence="5" id="KW-1185">Reference proteome</keyword>
<proteinExistence type="predicted"/>
<evidence type="ECO:0000313" key="5">
    <source>
        <dbReference type="Proteomes" id="UP000030403"/>
    </source>
</evidence>
<dbReference type="eggNOG" id="COG4469">
    <property type="taxonomic scope" value="Bacteria"/>
</dbReference>
<dbReference type="InterPro" id="IPR021176">
    <property type="entry name" value="Competence-induced_CoiA"/>
</dbReference>
<organism evidence="4 5">
    <name type="scientific">Pontibacillus marinus BH030004 = DSM 16465</name>
    <dbReference type="NCBI Taxonomy" id="1385511"/>
    <lineage>
        <taxon>Bacteria</taxon>
        <taxon>Bacillati</taxon>
        <taxon>Bacillota</taxon>
        <taxon>Bacilli</taxon>
        <taxon>Bacillales</taxon>
        <taxon>Bacillaceae</taxon>
        <taxon>Pontibacillus</taxon>
    </lineage>
</organism>
<evidence type="ECO:0008006" key="6">
    <source>
        <dbReference type="Google" id="ProtNLM"/>
    </source>
</evidence>
<evidence type="ECO:0000259" key="1">
    <source>
        <dbReference type="Pfam" id="PF06054"/>
    </source>
</evidence>
<dbReference type="AlphaFoldDB" id="A0A0A5HPB1"/>
<dbReference type="InterPro" id="IPR057252">
    <property type="entry name" value="CoiA_C"/>
</dbReference>
<reference evidence="4 5" key="1">
    <citation type="submission" date="2013-08" db="EMBL/GenBank/DDBJ databases">
        <authorList>
            <person name="Huang J."/>
            <person name="Wang G."/>
        </authorList>
    </citation>
    <scope>NUCLEOTIDE SEQUENCE [LARGE SCALE GENOMIC DNA]</scope>
    <source>
        <strain evidence="4 5">BH030004</strain>
    </source>
</reference>
<accession>A0A0A5HPB1</accession>
<dbReference type="OrthoDB" id="3784230at2"/>
<evidence type="ECO:0000259" key="3">
    <source>
        <dbReference type="Pfam" id="PF25166"/>
    </source>
</evidence>
<dbReference type="EMBL" id="AVPF01000040">
    <property type="protein sequence ID" value="KGX85452.1"/>
    <property type="molecule type" value="Genomic_DNA"/>
</dbReference>